<dbReference type="GO" id="GO:0004521">
    <property type="term" value="F:RNA endonuclease activity"/>
    <property type="evidence" value="ECO:0007669"/>
    <property type="project" value="InterPro"/>
</dbReference>
<protein>
    <submittedName>
        <fullName evidence="8">DUF1732 domain-containing protein</fullName>
    </submittedName>
</protein>
<name>A0A520MUJ9_9GAMM</name>
<evidence type="ECO:0000259" key="6">
    <source>
        <dbReference type="Pfam" id="PF03755"/>
    </source>
</evidence>
<dbReference type="InterPro" id="IPR005229">
    <property type="entry name" value="YicC/YloC-like"/>
</dbReference>
<evidence type="ECO:0000256" key="2">
    <source>
        <dbReference type="ARBA" id="ARBA00022722"/>
    </source>
</evidence>
<evidence type="ECO:0000256" key="1">
    <source>
        <dbReference type="ARBA" id="ARBA00001968"/>
    </source>
</evidence>
<dbReference type="PANTHER" id="PTHR30636">
    <property type="entry name" value="UPF0701 PROTEIN YICC"/>
    <property type="match status" value="1"/>
</dbReference>
<dbReference type="Pfam" id="PF03755">
    <property type="entry name" value="YicC-like_N"/>
    <property type="match status" value="1"/>
</dbReference>
<evidence type="ECO:0000259" key="7">
    <source>
        <dbReference type="Pfam" id="PF08340"/>
    </source>
</evidence>
<feature type="domain" description="Endoribonuclease YicC-like N-terminal" evidence="6">
    <location>
        <begin position="1"/>
        <end position="147"/>
    </location>
</feature>
<accession>A0A520MUJ9</accession>
<dbReference type="Pfam" id="PF08340">
    <property type="entry name" value="YicC-like_C"/>
    <property type="match status" value="1"/>
</dbReference>
<evidence type="ECO:0000313" key="8">
    <source>
        <dbReference type="EMBL" id="RZO24878.1"/>
    </source>
</evidence>
<dbReference type="GO" id="GO:0016787">
    <property type="term" value="F:hydrolase activity"/>
    <property type="evidence" value="ECO:0007669"/>
    <property type="project" value="UniProtKB-KW"/>
</dbReference>
<sequence>MKSMTGFSEASLNKDGIQFKCFVKSLNSRFIEVNIKLPNNLKKHEGWIRDLIKKSFGRGKIDMDLHYTSPPKEHLKVSDSFIKLVKQNEKNAKSKGLDLVGASYLDLVRLRDSIQSDYVLSEIALKTLIKKSLAKLAKTREAEGKTISADMKKLSSKMQKSINKIKRMEKHNTQHMQKKFKRIKSELKLSNKEINMNEVFSSFNKADINEEVVRFQSHLDLVSKLMKSKDLIGKKLDFYTQEMLRETNTLSSKALIAEIKNEAVELKSLIEKMKEHAQNVE</sequence>
<evidence type="ECO:0000256" key="3">
    <source>
        <dbReference type="ARBA" id="ARBA00022759"/>
    </source>
</evidence>
<dbReference type="InterPro" id="IPR013551">
    <property type="entry name" value="YicC-like_C"/>
</dbReference>
<feature type="domain" description="Endoribonuclease YicC-like C-terminal" evidence="7">
    <location>
        <begin position="166"/>
        <end position="281"/>
    </location>
</feature>
<reference evidence="8 9" key="1">
    <citation type="submission" date="2019-02" db="EMBL/GenBank/DDBJ databases">
        <title>Prokaryotic population dynamics and viral predation in marine succession experiment using metagenomics: the confinement effect.</title>
        <authorList>
            <person name="Haro-Moreno J.M."/>
            <person name="Rodriguez-Valera F."/>
            <person name="Lopez-Perez M."/>
        </authorList>
    </citation>
    <scope>NUCLEOTIDE SEQUENCE [LARGE SCALE GENOMIC DNA]</scope>
    <source>
        <strain evidence="8">MED-G166</strain>
    </source>
</reference>
<evidence type="ECO:0000256" key="5">
    <source>
        <dbReference type="ARBA" id="ARBA00035648"/>
    </source>
</evidence>
<dbReference type="InterPro" id="IPR013527">
    <property type="entry name" value="YicC-like_N"/>
</dbReference>
<organism evidence="8 9">
    <name type="scientific">SAR86 cluster bacterium</name>
    <dbReference type="NCBI Taxonomy" id="2030880"/>
    <lineage>
        <taxon>Bacteria</taxon>
        <taxon>Pseudomonadati</taxon>
        <taxon>Pseudomonadota</taxon>
        <taxon>Gammaproteobacteria</taxon>
        <taxon>SAR86 cluster</taxon>
    </lineage>
</organism>
<evidence type="ECO:0000256" key="4">
    <source>
        <dbReference type="ARBA" id="ARBA00022801"/>
    </source>
</evidence>
<comment type="cofactor">
    <cofactor evidence="1">
        <name>a divalent metal cation</name>
        <dbReference type="ChEBI" id="CHEBI:60240"/>
    </cofactor>
</comment>
<keyword evidence="2" id="KW-0540">Nuclease</keyword>
<comment type="caution">
    <text evidence="8">The sequence shown here is derived from an EMBL/GenBank/DDBJ whole genome shotgun (WGS) entry which is preliminary data.</text>
</comment>
<proteinExistence type="inferred from homology"/>
<keyword evidence="4" id="KW-0378">Hydrolase</keyword>
<keyword evidence="3" id="KW-0255">Endonuclease</keyword>
<comment type="similarity">
    <text evidence="5">Belongs to the YicC/YloC family.</text>
</comment>
<evidence type="ECO:0000313" key="9">
    <source>
        <dbReference type="Proteomes" id="UP000320146"/>
    </source>
</evidence>
<dbReference type="AlphaFoldDB" id="A0A520MUJ9"/>
<dbReference type="PANTHER" id="PTHR30636:SF3">
    <property type="entry name" value="UPF0701 PROTEIN YICC"/>
    <property type="match status" value="1"/>
</dbReference>
<gene>
    <name evidence="8" type="ORF">EVA99_00470</name>
</gene>
<dbReference type="EMBL" id="SHBL01000002">
    <property type="protein sequence ID" value="RZO24878.1"/>
    <property type="molecule type" value="Genomic_DNA"/>
</dbReference>
<dbReference type="Proteomes" id="UP000320146">
    <property type="component" value="Unassembled WGS sequence"/>
</dbReference>